<dbReference type="InterPro" id="IPR043502">
    <property type="entry name" value="DNA/RNA_pol_sf"/>
</dbReference>
<accession>A0A7D9LBT0</accession>
<evidence type="ECO:0000313" key="1">
    <source>
        <dbReference type="EMBL" id="CAB4027842.1"/>
    </source>
</evidence>
<name>A0A7D9LBT0_PARCT</name>
<sequence>MRILNGRTLGDLFGKPTSHHKNGTSVVDYIICDQELTQTIENFIVKPPTYLSDHSQIVTWIRTKQHINSTSNITPTPISTTHKLPYQFTWENNSPISFTEALKSVEIQQKLESLINYDTPLTKEGVNTFASRMEDIILHAGKSSLQIKKTKFRNKISNVCNKKWFDKECRLKRHSVRKLANQKHRDPLNNDIRNEYHFALKIYKNTLKRKKELFHEKKLEELERVSENDPNSFWKVLKNMSDELEDFSFNKPDVTASSWLNHFESLHTKHLIGPEQINILQTLKTLEMEPTNNLLDEPISEYEIINAARKLKNNKSAYSDKIRNEMLKYSTNILLQGYKKLFNLILETGSFPDQWCEGLITPIFKSGDKTNPNNYRGICVTSCFSKFFCIILNDRLSNFSYQQSLIHPSQIGFQSGHRTADHIFTLKTLIDKQVEQNKGKIYACFVDFKKAFDSIWHEGLFLKLLENKIDGQFYSLIKSIYSNSKCAIKQNNIRTDFFTYSKGVRQGCILSPLLFNIYINEITTLFKNTNSDPFILPNGTELSCLLYADDLIILSKSKFGLQKCLDKLHSWSKKWLMEVNLKKTQIMIFEKRKTKKAKPIFTLGNEKISVVQEYCYLGIKLNHNGNFSLAIKQLSEKALHALYSIRRRLNLHQLNPKSAIKIFDSIICPILLYNAEVWGVYIKNDFINWDKLPVEKVHLKFCKLYLGVGRKTSNIASRSELGKYPLIINVFKRIFKYVTHLNSLPETTISKQAFLISKDLFIKKSNSFYGKAMDIVKTLNCNRAIPDLDSLTTNLVESCVKDTKENYQRFWRHKLENSSKLTFYTSIKEDYELETYLTTITNSNQRKHLTQLRLSNHKLMIELGRYENIPREDRICKVCQAGEIETEHHFLTSCEAYSSLRENFLNDLESDPTNETDLNEHSLSVEIMKSTDKETVIKLSKFISLCFEKRSKCLEARNADSQ</sequence>
<comment type="caution">
    <text evidence="1">The sequence shown here is derived from an EMBL/GenBank/DDBJ whole genome shotgun (WGS) entry which is preliminary data.</text>
</comment>
<keyword evidence="2" id="KW-1185">Reference proteome</keyword>
<protein>
    <submittedName>
        <fullName evidence="1">Uncharacterized protein</fullName>
    </submittedName>
</protein>
<evidence type="ECO:0000313" key="2">
    <source>
        <dbReference type="Proteomes" id="UP001152795"/>
    </source>
</evidence>
<dbReference type="Proteomes" id="UP001152795">
    <property type="component" value="Unassembled WGS sequence"/>
</dbReference>
<organism evidence="1 2">
    <name type="scientific">Paramuricea clavata</name>
    <name type="common">Red gorgonian</name>
    <name type="synonym">Violescent sea-whip</name>
    <dbReference type="NCBI Taxonomy" id="317549"/>
    <lineage>
        <taxon>Eukaryota</taxon>
        <taxon>Metazoa</taxon>
        <taxon>Cnidaria</taxon>
        <taxon>Anthozoa</taxon>
        <taxon>Octocorallia</taxon>
        <taxon>Malacalcyonacea</taxon>
        <taxon>Plexauridae</taxon>
        <taxon>Paramuricea</taxon>
    </lineage>
</organism>
<dbReference type="Pfam" id="PF00078">
    <property type="entry name" value="RVT_1"/>
    <property type="match status" value="1"/>
</dbReference>
<dbReference type="Gene3D" id="3.60.10.10">
    <property type="entry name" value="Endonuclease/exonuclease/phosphatase"/>
    <property type="match status" value="1"/>
</dbReference>
<dbReference type="CDD" id="cd01650">
    <property type="entry name" value="RT_nLTR_like"/>
    <property type="match status" value="1"/>
</dbReference>
<dbReference type="OrthoDB" id="8906575at2759"/>
<dbReference type="InterPro" id="IPR000477">
    <property type="entry name" value="RT_dom"/>
</dbReference>
<dbReference type="SUPFAM" id="SSF56672">
    <property type="entry name" value="DNA/RNA polymerases"/>
    <property type="match status" value="1"/>
</dbReference>
<dbReference type="Gene3D" id="3.30.70.270">
    <property type="match status" value="1"/>
</dbReference>
<dbReference type="PANTHER" id="PTHR19446">
    <property type="entry name" value="REVERSE TRANSCRIPTASES"/>
    <property type="match status" value="1"/>
</dbReference>
<reference evidence="1" key="1">
    <citation type="submission" date="2020-04" db="EMBL/GenBank/DDBJ databases">
        <authorList>
            <person name="Alioto T."/>
            <person name="Alioto T."/>
            <person name="Gomez Garrido J."/>
        </authorList>
    </citation>
    <scope>NUCLEOTIDE SEQUENCE</scope>
    <source>
        <strain evidence="1">A484AB</strain>
    </source>
</reference>
<dbReference type="AlphaFoldDB" id="A0A7D9LBT0"/>
<dbReference type="InterPro" id="IPR043128">
    <property type="entry name" value="Rev_trsase/Diguanyl_cyclase"/>
</dbReference>
<dbReference type="InterPro" id="IPR036691">
    <property type="entry name" value="Endo/exonu/phosph_ase_sf"/>
</dbReference>
<dbReference type="EMBL" id="CACRXK020015057">
    <property type="protein sequence ID" value="CAB4027842.1"/>
    <property type="molecule type" value="Genomic_DNA"/>
</dbReference>
<dbReference type="PROSITE" id="PS50878">
    <property type="entry name" value="RT_POL"/>
    <property type="match status" value="1"/>
</dbReference>
<gene>
    <name evidence="1" type="ORF">PACLA_8A049985</name>
</gene>
<proteinExistence type="predicted"/>